<sequence>MNQDNKQALLQGQLWHEFCDQLKAAGDLVLADTAPDDDLTRAEGYRYLTRLLRLSLEKNIEFSDPHCPQFYSLSHETAKIGNDNPDNFYMNCAVDGALTYRIRGHRGTVDYLSIESKAGSFAGQGDMAPTGHLTLDDLHLEDDGYFELIVSAKPHSGNWLPMTPGSDNLLVRQTFRDRRLERKAEMQIECLDAADAPLLSPAGFADALGRVVPFVAGTAGLFSDWMQGFSQHVNKLPANDQQQCLRAGGDPAIHYHNSYWRLSEDEALVIRFMPPTVCRTWNFQLSNYWMESLDYRYQRISVNRHTAHYEPDGSVVIVVAASAPGEQYPNWLTTAGHACGAMLLRYVEAEIFPPVHTEVVPVKMLRQGSHAGSSSRQEHSHD</sequence>
<dbReference type="SUPFAM" id="SSF160935">
    <property type="entry name" value="VPA0735-like"/>
    <property type="match status" value="1"/>
</dbReference>
<keyword evidence="3" id="KW-1185">Reference proteome</keyword>
<gene>
    <name evidence="2" type="ORF">GCM10007053_02810</name>
</gene>
<dbReference type="AlphaFoldDB" id="A0A919CHR1"/>
<reference evidence="2" key="2">
    <citation type="submission" date="2020-09" db="EMBL/GenBank/DDBJ databases">
        <authorList>
            <person name="Sun Q."/>
            <person name="Kim S."/>
        </authorList>
    </citation>
    <scope>NUCLEOTIDE SEQUENCE</scope>
    <source>
        <strain evidence="2">KCTC 23430</strain>
    </source>
</reference>
<comment type="caution">
    <text evidence="2">The sequence shown here is derived from an EMBL/GenBank/DDBJ whole genome shotgun (WGS) entry which is preliminary data.</text>
</comment>
<proteinExistence type="predicted"/>
<evidence type="ECO:0000313" key="2">
    <source>
        <dbReference type="EMBL" id="GHD26182.1"/>
    </source>
</evidence>
<organism evidence="2 3">
    <name type="scientific">Parahalioglobus pacificus</name>
    <dbReference type="NCBI Taxonomy" id="930806"/>
    <lineage>
        <taxon>Bacteria</taxon>
        <taxon>Pseudomonadati</taxon>
        <taxon>Pseudomonadota</taxon>
        <taxon>Gammaproteobacteria</taxon>
        <taxon>Cellvibrionales</taxon>
        <taxon>Halieaceae</taxon>
        <taxon>Parahalioglobus</taxon>
    </lineage>
</organism>
<dbReference type="Gene3D" id="2.60.120.1600">
    <property type="match status" value="1"/>
</dbReference>
<evidence type="ECO:0000313" key="3">
    <source>
        <dbReference type="Proteomes" id="UP000644693"/>
    </source>
</evidence>
<dbReference type="Proteomes" id="UP000644693">
    <property type="component" value="Unassembled WGS sequence"/>
</dbReference>
<feature type="domain" description="DUF1214" evidence="1">
    <location>
        <begin position="269"/>
        <end position="345"/>
    </location>
</feature>
<accession>A0A919CHR1</accession>
<dbReference type="EMBL" id="BMYM01000001">
    <property type="protein sequence ID" value="GHD26182.1"/>
    <property type="molecule type" value="Genomic_DNA"/>
</dbReference>
<name>A0A919CHR1_9GAMM</name>
<dbReference type="RefSeq" id="WP_189474452.1">
    <property type="nucleotide sequence ID" value="NZ_BMYM01000001.1"/>
</dbReference>
<reference evidence="2" key="1">
    <citation type="journal article" date="2014" name="Int. J. Syst. Evol. Microbiol.">
        <title>Complete genome sequence of Corynebacterium casei LMG S-19264T (=DSM 44701T), isolated from a smear-ripened cheese.</title>
        <authorList>
            <consortium name="US DOE Joint Genome Institute (JGI-PGF)"/>
            <person name="Walter F."/>
            <person name="Albersmeier A."/>
            <person name="Kalinowski J."/>
            <person name="Ruckert C."/>
        </authorList>
    </citation>
    <scope>NUCLEOTIDE SEQUENCE</scope>
    <source>
        <strain evidence="2">KCTC 23430</strain>
    </source>
</reference>
<protein>
    <recommendedName>
        <fullName evidence="1">DUF1214 domain-containing protein</fullName>
    </recommendedName>
</protein>
<dbReference type="Pfam" id="PF06742">
    <property type="entry name" value="DUF1214"/>
    <property type="match status" value="1"/>
</dbReference>
<evidence type="ECO:0000259" key="1">
    <source>
        <dbReference type="Pfam" id="PF06742"/>
    </source>
</evidence>
<dbReference type="InterPro" id="IPR010621">
    <property type="entry name" value="DUF1214"/>
</dbReference>